<name>A0A0B7FXG6_THACB</name>
<feature type="region of interest" description="Disordered" evidence="1">
    <location>
        <begin position="176"/>
        <end position="251"/>
    </location>
</feature>
<accession>A0A0B7FXG6</accession>
<evidence type="ECO:0000313" key="3">
    <source>
        <dbReference type="Proteomes" id="UP000059188"/>
    </source>
</evidence>
<keyword evidence="3" id="KW-1185">Reference proteome</keyword>
<dbReference type="Proteomes" id="UP000059188">
    <property type="component" value="Unassembled WGS sequence"/>
</dbReference>
<proteinExistence type="predicted"/>
<organism evidence="2 3">
    <name type="scientific">Thanatephorus cucumeris (strain AG1-IB / isolate 7/3/14)</name>
    <name type="common">Lettuce bottom rot fungus</name>
    <name type="synonym">Rhizoctonia solani</name>
    <dbReference type="NCBI Taxonomy" id="1108050"/>
    <lineage>
        <taxon>Eukaryota</taxon>
        <taxon>Fungi</taxon>
        <taxon>Dikarya</taxon>
        <taxon>Basidiomycota</taxon>
        <taxon>Agaricomycotina</taxon>
        <taxon>Agaricomycetes</taxon>
        <taxon>Cantharellales</taxon>
        <taxon>Ceratobasidiaceae</taxon>
        <taxon>Rhizoctonia</taxon>
        <taxon>Rhizoctonia solani AG-1</taxon>
    </lineage>
</organism>
<protein>
    <submittedName>
        <fullName evidence="2">Uncharacterized protein</fullName>
    </submittedName>
</protein>
<reference evidence="2 3" key="1">
    <citation type="submission" date="2014-11" db="EMBL/GenBank/DDBJ databases">
        <authorList>
            <person name="Wibberg Daniel"/>
        </authorList>
    </citation>
    <scope>NUCLEOTIDE SEQUENCE [LARGE SCALE GENOMIC DNA]</scope>
    <source>
        <strain evidence="2">Rhizoctonia solani AG1-IB 7/3/14</strain>
    </source>
</reference>
<feature type="compositionally biased region" description="Polar residues" evidence="1">
    <location>
        <begin position="1"/>
        <end position="12"/>
    </location>
</feature>
<dbReference type="AlphaFoldDB" id="A0A0B7FXG6"/>
<evidence type="ECO:0000256" key="1">
    <source>
        <dbReference type="SAM" id="MobiDB-lite"/>
    </source>
</evidence>
<gene>
    <name evidence="2" type="ORF">RSOLAG1IB_04172</name>
</gene>
<dbReference type="EMBL" id="LN679104">
    <property type="protein sequence ID" value="CEL60933.1"/>
    <property type="molecule type" value="Genomic_DNA"/>
</dbReference>
<feature type="region of interest" description="Disordered" evidence="1">
    <location>
        <begin position="1"/>
        <end position="63"/>
    </location>
</feature>
<sequence>MARSVKSNSEPSHSLGRVTDQPSEDFMTLKDPFASPNQAGIPLPPSPPRTAPLRRPRRRASEPLQLRRFGSFAVFAEDVKEKQAGAEEDQDTSFIEDLVRHAWLSTGCTDSNSTRNGFHECGSLSSPVNNYECSPISTRTSVNSSAIRDPRLELPGASELASSSIQVMDPSWTSKVPKFSGPRAPPSLTASTYLPTYIEPPSPASSESGSSFVSPPPTPTPGPSSHRLPPRSHNLASNKHPRIRTDRPFCP</sequence>
<evidence type="ECO:0000313" key="2">
    <source>
        <dbReference type="EMBL" id="CEL60933.1"/>
    </source>
</evidence>
<dbReference type="OrthoDB" id="3259217at2759"/>
<feature type="compositionally biased region" description="Low complexity" evidence="1">
    <location>
        <begin position="204"/>
        <end position="213"/>
    </location>
</feature>